<name>A0A560AK85_AZOBR</name>
<comment type="caution">
    <text evidence="1">The sequence shown here is derived from an EMBL/GenBank/DDBJ whole genome shotgun (WGS) entry which is preliminary data.</text>
</comment>
<evidence type="ECO:0000313" key="1">
    <source>
        <dbReference type="EMBL" id="TWA60773.1"/>
    </source>
</evidence>
<evidence type="ECO:0000313" key="2">
    <source>
        <dbReference type="Proteomes" id="UP000316083"/>
    </source>
</evidence>
<dbReference type="EMBL" id="VITF01000019">
    <property type="protein sequence ID" value="TWA60773.1"/>
    <property type="molecule type" value="Genomic_DNA"/>
</dbReference>
<dbReference type="RefSeq" id="WP_186465009.1">
    <property type="nucleotide sequence ID" value="NZ_VITF01000019.1"/>
</dbReference>
<proteinExistence type="predicted"/>
<protein>
    <submittedName>
        <fullName evidence="1">Uncharacterized protein</fullName>
    </submittedName>
</protein>
<gene>
    <name evidence="1" type="ORF">FBZ82_11957</name>
</gene>
<accession>A0A560AK85</accession>
<dbReference type="Proteomes" id="UP000316083">
    <property type="component" value="Unassembled WGS sequence"/>
</dbReference>
<dbReference type="AlphaFoldDB" id="A0A560AK85"/>
<reference evidence="1 2" key="1">
    <citation type="submission" date="2019-06" db="EMBL/GenBank/DDBJ databases">
        <title>Genomic Encyclopedia of Type Strains, Phase IV (KMG-V): Genome sequencing to study the core and pangenomes of soil and plant-associated prokaryotes.</title>
        <authorList>
            <person name="Whitman W."/>
        </authorList>
    </citation>
    <scope>NUCLEOTIDE SEQUENCE [LARGE SCALE GENOMIC DNA]</scope>
    <source>
        <strain evidence="1 2">BR 11796</strain>
    </source>
</reference>
<sequence>MDIDTAVSVLNSLDEAERLLSEVRLHPGACGAAKEFMDRNRELLDQARHFIDAAHELA</sequence>
<organism evidence="1 2">
    <name type="scientific">Azospirillum brasilense</name>
    <dbReference type="NCBI Taxonomy" id="192"/>
    <lineage>
        <taxon>Bacteria</taxon>
        <taxon>Pseudomonadati</taxon>
        <taxon>Pseudomonadota</taxon>
        <taxon>Alphaproteobacteria</taxon>
        <taxon>Rhodospirillales</taxon>
        <taxon>Azospirillaceae</taxon>
        <taxon>Azospirillum</taxon>
    </lineage>
</organism>